<organism evidence="2 3">
    <name type="scientific">Allopusillimonas soli</name>
    <dbReference type="NCBI Taxonomy" id="659016"/>
    <lineage>
        <taxon>Bacteria</taxon>
        <taxon>Pseudomonadati</taxon>
        <taxon>Pseudomonadota</taxon>
        <taxon>Betaproteobacteria</taxon>
        <taxon>Burkholderiales</taxon>
        <taxon>Alcaligenaceae</taxon>
        <taxon>Allopusillimonas</taxon>
    </lineage>
</organism>
<dbReference type="InterPro" id="IPR002213">
    <property type="entry name" value="UDP_glucos_trans"/>
</dbReference>
<name>A0A853FHE2_9BURK</name>
<protein>
    <submittedName>
        <fullName evidence="2">Glycosyltransferase family 1 protein</fullName>
    </submittedName>
</protein>
<gene>
    <name evidence="2" type="ORF">H0A68_15095</name>
</gene>
<dbReference type="GO" id="GO:0017000">
    <property type="term" value="P:antibiotic biosynthetic process"/>
    <property type="evidence" value="ECO:0007669"/>
    <property type="project" value="UniProtKB-ARBA"/>
</dbReference>
<reference evidence="2 3" key="1">
    <citation type="submission" date="2020-07" db="EMBL/GenBank/DDBJ databases">
        <title>Taxonomic revisions and descriptions of new bacterial species based on genomic comparisons in the high-G+C-content subgroup of the family Alcaligenaceae.</title>
        <authorList>
            <person name="Szabo A."/>
            <person name="Felfoldi T."/>
        </authorList>
    </citation>
    <scope>NUCLEOTIDE SEQUENCE [LARGE SCALE GENOMIC DNA]</scope>
    <source>
        <strain evidence="2 3">DSM 25264</strain>
    </source>
</reference>
<dbReference type="Pfam" id="PF06722">
    <property type="entry name" value="EryCIII-like_C"/>
    <property type="match status" value="1"/>
</dbReference>
<dbReference type="OrthoDB" id="9805366at2"/>
<dbReference type="PANTHER" id="PTHR48050">
    <property type="entry name" value="STEROL 3-BETA-GLUCOSYLTRANSFERASE"/>
    <property type="match status" value="1"/>
</dbReference>
<dbReference type="RefSeq" id="WP_129970487.1">
    <property type="nucleotide sequence ID" value="NZ_JACCEW010000005.1"/>
</dbReference>
<feature type="domain" description="Erythromycin biosynthesis protein CIII-like C-terminal" evidence="1">
    <location>
        <begin position="275"/>
        <end position="386"/>
    </location>
</feature>
<dbReference type="GO" id="GO:0016758">
    <property type="term" value="F:hexosyltransferase activity"/>
    <property type="evidence" value="ECO:0007669"/>
    <property type="project" value="UniProtKB-ARBA"/>
</dbReference>
<evidence type="ECO:0000313" key="2">
    <source>
        <dbReference type="EMBL" id="NYT38210.1"/>
    </source>
</evidence>
<keyword evidence="3" id="KW-1185">Reference proteome</keyword>
<dbReference type="FunFam" id="3.40.50.2000:FF:000009">
    <property type="entry name" value="Sterol 3-beta-glucosyltransferase UGT80A2"/>
    <property type="match status" value="1"/>
</dbReference>
<dbReference type="EMBL" id="JACCEW010000005">
    <property type="protein sequence ID" value="NYT38210.1"/>
    <property type="molecule type" value="Genomic_DNA"/>
</dbReference>
<dbReference type="AlphaFoldDB" id="A0A853FHE2"/>
<dbReference type="InterPro" id="IPR050426">
    <property type="entry name" value="Glycosyltransferase_28"/>
</dbReference>
<proteinExistence type="predicted"/>
<dbReference type="Gene3D" id="3.40.50.2000">
    <property type="entry name" value="Glycogen Phosphorylase B"/>
    <property type="match status" value="2"/>
</dbReference>
<dbReference type="PANTHER" id="PTHR48050:SF13">
    <property type="entry name" value="STEROL 3-BETA-GLUCOSYLTRANSFERASE UGT80A2"/>
    <property type="match status" value="1"/>
</dbReference>
<evidence type="ECO:0000313" key="3">
    <source>
        <dbReference type="Proteomes" id="UP000580517"/>
    </source>
</evidence>
<dbReference type="GO" id="GO:0008194">
    <property type="term" value="F:UDP-glycosyltransferase activity"/>
    <property type="evidence" value="ECO:0007669"/>
    <property type="project" value="InterPro"/>
</dbReference>
<dbReference type="CDD" id="cd03784">
    <property type="entry name" value="GT1_Gtf-like"/>
    <property type="match status" value="1"/>
</dbReference>
<sequence length="408" mass="43627">MKIAMLTYGTEGDTRPLAALGHALCEAGHDVCLLGDAHSLGSQHRFEGRMMPLSGDIQALFGKGGRPTGGRDTAKALISLTNTHAAAWMKETLSAARECDAIVTSGLAGFVGLSVAEYLKIPVLGAGMIPLTPSRAFPSPFLPPAWIPAPLNRASLVLTNQLFWLAFKKTLNRARAQVLGLPPRAKLWTDHSMLYGISPTILPPPDDWPSHAHLCGQWRRPADAGYTPPDALRDFLACGTAPIYVGFGSMAGIDVPRTLEKIIAALNGRRAVVWPGRRDSRSMDLPDNILHIDAVPHDWLFPRMAAVIHHGGSGTSHSAVRSGRPSIIVPFTGDQPFWAHRLHQLGVAPAAISPARLDASTLLAAIDFVEKPAVVARAAELGRRMAREDGLIAGVALVEKIFAKTGKA</sequence>
<keyword evidence="2" id="KW-0808">Transferase</keyword>
<dbReference type="Proteomes" id="UP000580517">
    <property type="component" value="Unassembled WGS sequence"/>
</dbReference>
<accession>A0A853FHE2</accession>
<comment type="caution">
    <text evidence="2">The sequence shown here is derived from an EMBL/GenBank/DDBJ whole genome shotgun (WGS) entry which is preliminary data.</text>
</comment>
<dbReference type="SUPFAM" id="SSF53756">
    <property type="entry name" value="UDP-Glycosyltransferase/glycogen phosphorylase"/>
    <property type="match status" value="1"/>
</dbReference>
<evidence type="ECO:0000259" key="1">
    <source>
        <dbReference type="Pfam" id="PF06722"/>
    </source>
</evidence>
<dbReference type="InterPro" id="IPR010610">
    <property type="entry name" value="EryCIII-like_C"/>
</dbReference>